<organism evidence="2 3">
    <name type="scientific">Araneus ventricosus</name>
    <name type="common">Orbweaver spider</name>
    <name type="synonym">Epeira ventricosa</name>
    <dbReference type="NCBI Taxonomy" id="182803"/>
    <lineage>
        <taxon>Eukaryota</taxon>
        <taxon>Metazoa</taxon>
        <taxon>Ecdysozoa</taxon>
        <taxon>Arthropoda</taxon>
        <taxon>Chelicerata</taxon>
        <taxon>Arachnida</taxon>
        <taxon>Araneae</taxon>
        <taxon>Araneomorphae</taxon>
        <taxon>Entelegynae</taxon>
        <taxon>Araneoidea</taxon>
        <taxon>Araneidae</taxon>
        <taxon>Araneus</taxon>
    </lineage>
</organism>
<keyword evidence="3" id="KW-1185">Reference proteome</keyword>
<dbReference type="Proteomes" id="UP000499080">
    <property type="component" value="Unassembled WGS sequence"/>
</dbReference>
<dbReference type="EMBL" id="BGPR01001355">
    <property type="protein sequence ID" value="GBM51920.1"/>
    <property type="molecule type" value="Genomic_DNA"/>
</dbReference>
<evidence type="ECO:0000256" key="1">
    <source>
        <dbReference type="SAM" id="MobiDB-lite"/>
    </source>
</evidence>
<dbReference type="AlphaFoldDB" id="A0A4Y2GE85"/>
<gene>
    <name evidence="2" type="ORF">AVEN_1504_1</name>
</gene>
<comment type="caution">
    <text evidence="2">The sequence shown here is derived from an EMBL/GenBank/DDBJ whole genome shotgun (WGS) entry which is preliminary data.</text>
</comment>
<name>A0A4Y2GE85_ARAVE</name>
<feature type="compositionally biased region" description="Polar residues" evidence="1">
    <location>
        <begin position="1"/>
        <end position="13"/>
    </location>
</feature>
<evidence type="ECO:0000313" key="2">
    <source>
        <dbReference type="EMBL" id="GBM51920.1"/>
    </source>
</evidence>
<reference evidence="2 3" key="1">
    <citation type="journal article" date="2019" name="Sci. Rep.">
        <title>Orb-weaving spider Araneus ventricosus genome elucidates the spidroin gene catalogue.</title>
        <authorList>
            <person name="Kono N."/>
            <person name="Nakamura H."/>
            <person name="Ohtoshi R."/>
            <person name="Moran D.A.P."/>
            <person name="Shinohara A."/>
            <person name="Yoshida Y."/>
            <person name="Fujiwara M."/>
            <person name="Mori M."/>
            <person name="Tomita M."/>
            <person name="Arakawa K."/>
        </authorList>
    </citation>
    <scope>NUCLEOTIDE SEQUENCE [LARGE SCALE GENOMIC DNA]</scope>
</reference>
<feature type="region of interest" description="Disordered" evidence="1">
    <location>
        <begin position="1"/>
        <end position="23"/>
    </location>
</feature>
<proteinExistence type="predicted"/>
<evidence type="ECO:0000313" key="3">
    <source>
        <dbReference type="Proteomes" id="UP000499080"/>
    </source>
</evidence>
<protein>
    <submittedName>
        <fullName evidence="2">Uncharacterized protein</fullName>
    </submittedName>
</protein>
<accession>A0A4Y2GE85</accession>
<sequence>MEMSGRLSSFDNGSSKKDHKFSRETESRLFPVYTLLTNKFPISFLENVKDIFRIYLRSTLQENDSFAQRKAGYPAYYWLKFHVKYSNYIVLKNFLKGE</sequence>